<evidence type="ECO:0000256" key="2">
    <source>
        <dbReference type="ARBA" id="ARBA00010199"/>
    </source>
</evidence>
<feature type="transmembrane region" description="Helical" evidence="6">
    <location>
        <begin position="65"/>
        <end position="86"/>
    </location>
</feature>
<feature type="transmembrane region" description="Helical" evidence="6">
    <location>
        <begin position="28"/>
        <end position="53"/>
    </location>
</feature>
<evidence type="ECO:0000256" key="1">
    <source>
        <dbReference type="ARBA" id="ARBA00004141"/>
    </source>
</evidence>
<feature type="transmembrane region" description="Helical" evidence="6">
    <location>
        <begin position="208"/>
        <end position="227"/>
    </location>
</feature>
<dbReference type="AlphaFoldDB" id="A0ABD1FMI1"/>
<dbReference type="CDD" id="cd13132">
    <property type="entry name" value="MATE_eukaryotic"/>
    <property type="match status" value="1"/>
</dbReference>
<evidence type="ECO:0000313" key="8">
    <source>
        <dbReference type="Proteomes" id="UP001567538"/>
    </source>
</evidence>
<evidence type="ECO:0000256" key="6">
    <source>
        <dbReference type="RuleBase" id="RU004914"/>
    </source>
</evidence>
<protein>
    <recommendedName>
        <fullName evidence="6">Protein DETOXIFICATION</fullName>
    </recommendedName>
    <alternativeName>
        <fullName evidence="6">Multidrug and toxic compound extrusion protein</fullName>
    </alternativeName>
</protein>
<evidence type="ECO:0000256" key="5">
    <source>
        <dbReference type="ARBA" id="ARBA00023136"/>
    </source>
</evidence>
<name>A0ABD1FMI1_SALDI</name>
<feature type="transmembrane region" description="Helical" evidence="6">
    <location>
        <begin position="177"/>
        <end position="196"/>
    </location>
</feature>
<gene>
    <name evidence="7" type="ORF">AAHA92_31974</name>
</gene>
<feature type="transmembrane region" description="Helical" evidence="6">
    <location>
        <begin position="286"/>
        <end position="305"/>
    </location>
</feature>
<dbReference type="Proteomes" id="UP001567538">
    <property type="component" value="Unassembled WGS sequence"/>
</dbReference>
<evidence type="ECO:0000313" key="7">
    <source>
        <dbReference type="EMBL" id="KAL1531888.1"/>
    </source>
</evidence>
<evidence type="ECO:0000256" key="4">
    <source>
        <dbReference type="ARBA" id="ARBA00022989"/>
    </source>
</evidence>
<sequence length="481" mass="52490">MEEGSPVKERLSETLTTWGEIREEMKRLGYVAGPMVAVTLSFYMLQVISLIMVGHLGELALSSSAIAISLASVTGFSLLLGMASALETISGQAFGAQQYEKIGTQTYTAVVSLILVSIPVSFLWANVENVLKLAGQDPRISHEAGKMAMWLIPALFAYAILQPLIRYYQMQSMIRPMLVSSCITLCFHVPICWALVYKSGLGNVGGAVAMDLSMWLNVSILSLYMKYSPQCTRTRSPFSMEIFGGMRVFFKFAIPSATMICLQWWSFELVILLSGLFPNPQLEASVLSVCLNTVATLYAIPYGLASAASTRISNQLGAGRSQGARLSVIVLLLLATVNAFVVSLAIFLSRNVFGYVFSNEKEVVVYVTRMAPLVCLSIIADCVQGVLSGVARGCGWQHIGAYINLAAIYLFGLPIAAALGFWRDLRGKGLWIGVLCGATMQCLMLSIITALTDWEKQAANARERLFHEEDVNDEGDDRLLT</sequence>
<keyword evidence="4 6" id="KW-1133">Transmembrane helix</keyword>
<feature type="transmembrane region" description="Helical" evidence="6">
    <location>
        <begin position="147"/>
        <end position="165"/>
    </location>
</feature>
<comment type="caution">
    <text evidence="7">The sequence shown here is derived from an EMBL/GenBank/DDBJ whole genome shotgun (WGS) entry which is preliminary data.</text>
</comment>
<keyword evidence="5 6" id="KW-0472">Membrane</keyword>
<feature type="transmembrane region" description="Helical" evidence="6">
    <location>
        <begin position="429"/>
        <end position="452"/>
    </location>
</feature>
<keyword evidence="8" id="KW-1185">Reference proteome</keyword>
<evidence type="ECO:0000256" key="3">
    <source>
        <dbReference type="ARBA" id="ARBA00022692"/>
    </source>
</evidence>
<dbReference type="InterPro" id="IPR002528">
    <property type="entry name" value="MATE_fam"/>
</dbReference>
<feature type="transmembrane region" description="Helical" evidence="6">
    <location>
        <begin position="402"/>
        <end position="423"/>
    </location>
</feature>
<proteinExistence type="inferred from homology"/>
<comment type="subcellular location">
    <subcellularLocation>
        <location evidence="1">Membrane</location>
        <topology evidence="1">Multi-pass membrane protein</topology>
    </subcellularLocation>
</comment>
<feature type="transmembrane region" description="Helical" evidence="6">
    <location>
        <begin position="107"/>
        <end position="127"/>
    </location>
</feature>
<feature type="transmembrane region" description="Helical" evidence="6">
    <location>
        <begin position="248"/>
        <end position="266"/>
    </location>
</feature>
<dbReference type="EMBL" id="JBEAFC010000014">
    <property type="protein sequence ID" value="KAL1531888.1"/>
    <property type="molecule type" value="Genomic_DNA"/>
</dbReference>
<comment type="similarity">
    <text evidence="2 6">Belongs to the multi antimicrobial extrusion (MATE) (TC 2.A.66.1) family.</text>
</comment>
<feature type="transmembrane region" description="Helical" evidence="6">
    <location>
        <begin position="326"/>
        <end position="349"/>
    </location>
</feature>
<dbReference type="PANTHER" id="PTHR11206">
    <property type="entry name" value="MULTIDRUG RESISTANCE PROTEIN"/>
    <property type="match status" value="1"/>
</dbReference>
<dbReference type="Pfam" id="PF01554">
    <property type="entry name" value="MatE"/>
    <property type="match status" value="2"/>
</dbReference>
<reference evidence="7 8" key="1">
    <citation type="submission" date="2024-06" db="EMBL/GenBank/DDBJ databases">
        <title>A chromosome level genome sequence of Diviner's sage (Salvia divinorum).</title>
        <authorList>
            <person name="Ford S.A."/>
            <person name="Ro D.-K."/>
            <person name="Ness R.W."/>
            <person name="Phillips M.A."/>
        </authorList>
    </citation>
    <scope>NUCLEOTIDE SEQUENCE [LARGE SCALE GENOMIC DNA]</scope>
    <source>
        <strain evidence="7">SAF-2024a</strain>
        <tissue evidence="7">Leaf</tissue>
    </source>
</reference>
<dbReference type="GO" id="GO:0016020">
    <property type="term" value="C:membrane"/>
    <property type="evidence" value="ECO:0007669"/>
    <property type="project" value="UniProtKB-SubCell"/>
</dbReference>
<dbReference type="NCBIfam" id="TIGR00797">
    <property type="entry name" value="matE"/>
    <property type="match status" value="1"/>
</dbReference>
<accession>A0ABD1FMI1</accession>
<organism evidence="7 8">
    <name type="scientific">Salvia divinorum</name>
    <name type="common">Maria pastora</name>
    <name type="synonym">Diviner's sage</name>
    <dbReference type="NCBI Taxonomy" id="28513"/>
    <lineage>
        <taxon>Eukaryota</taxon>
        <taxon>Viridiplantae</taxon>
        <taxon>Streptophyta</taxon>
        <taxon>Embryophyta</taxon>
        <taxon>Tracheophyta</taxon>
        <taxon>Spermatophyta</taxon>
        <taxon>Magnoliopsida</taxon>
        <taxon>eudicotyledons</taxon>
        <taxon>Gunneridae</taxon>
        <taxon>Pentapetalae</taxon>
        <taxon>asterids</taxon>
        <taxon>lamiids</taxon>
        <taxon>Lamiales</taxon>
        <taxon>Lamiaceae</taxon>
        <taxon>Nepetoideae</taxon>
        <taxon>Mentheae</taxon>
        <taxon>Salviinae</taxon>
        <taxon>Salvia</taxon>
        <taxon>Salvia subgen. Calosphace</taxon>
    </lineage>
</organism>
<dbReference type="InterPro" id="IPR045069">
    <property type="entry name" value="MATE_euk"/>
</dbReference>
<keyword evidence="3 6" id="KW-0812">Transmembrane</keyword>